<evidence type="ECO:0000313" key="3">
    <source>
        <dbReference type="Proteomes" id="UP000612585"/>
    </source>
</evidence>
<dbReference type="AlphaFoldDB" id="A0A8J3ZJU9"/>
<sequence>MMAGLSQLGRFSEPGLLIMVALAGGPKHGYAMQDDIAAMTDERPGPGTLYGAIRRLEEQAYIEALAEEGRRKPYRLTDLGRTVLAAELQRMRAVSRTGLRRLATS</sequence>
<dbReference type="Proteomes" id="UP000612585">
    <property type="component" value="Unassembled WGS sequence"/>
</dbReference>
<dbReference type="PANTHER" id="PTHR33169">
    <property type="entry name" value="PADR-FAMILY TRANSCRIPTIONAL REGULATOR"/>
    <property type="match status" value="1"/>
</dbReference>
<accession>A0A8J3ZJU9</accession>
<evidence type="ECO:0000313" key="2">
    <source>
        <dbReference type="EMBL" id="GIJ64282.1"/>
    </source>
</evidence>
<dbReference type="Gene3D" id="1.10.10.10">
    <property type="entry name" value="Winged helix-like DNA-binding domain superfamily/Winged helix DNA-binding domain"/>
    <property type="match status" value="1"/>
</dbReference>
<dbReference type="SUPFAM" id="SSF46785">
    <property type="entry name" value="Winged helix' DNA-binding domain"/>
    <property type="match status" value="1"/>
</dbReference>
<dbReference type="PANTHER" id="PTHR33169:SF13">
    <property type="entry name" value="PADR-FAMILY TRANSCRIPTIONAL REGULATOR"/>
    <property type="match status" value="1"/>
</dbReference>
<dbReference type="Pfam" id="PF03551">
    <property type="entry name" value="PadR"/>
    <property type="match status" value="1"/>
</dbReference>
<dbReference type="InterPro" id="IPR036390">
    <property type="entry name" value="WH_DNA-bd_sf"/>
</dbReference>
<dbReference type="EMBL" id="BOPG01000113">
    <property type="protein sequence ID" value="GIJ64282.1"/>
    <property type="molecule type" value="Genomic_DNA"/>
</dbReference>
<proteinExistence type="predicted"/>
<reference evidence="2" key="1">
    <citation type="submission" date="2021-01" db="EMBL/GenBank/DDBJ databases">
        <title>Whole genome shotgun sequence of Virgisporangium aurantiacum NBRC 16421.</title>
        <authorList>
            <person name="Komaki H."/>
            <person name="Tamura T."/>
        </authorList>
    </citation>
    <scope>NUCLEOTIDE SEQUENCE</scope>
    <source>
        <strain evidence="2">NBRC 16421</strain>
    </source>
</reference>
<feature type="domain" description="Transcription regulator PadR N-terminal" evidence="1">
    <location>
        <begin position="19"/>
        <end position="85"/>
    </location>
</feature>
<dbReference type="InterPro" id="IPR005149">
    <property type="entry name" value="Tscrpt_reg_PadR_N"/>
</dbReference>
<protein>
    <submittedName>
        <fullName evidence="2">PadR family transcriptional regulator</fullName>
    </submittedName>
</protein>
<evidence type="ECO:0000259" key="1">
    <source>
        <dbReference type="Pfam" id="PF03551"/>
    </source>
</evidence>
<name>A0A8J3ZJU9_9ACTN</name>
<dbReference type="InterPro" id="IPR052509">
    <property type="entry name" value="Metal_resp_DNA-bind_regulator"/>
</dbReference>
<keyword evidence="3" id="KW-1185">Reference proteome</keyword>
<gene>
    <name evidence="2" type="ORF">Vau01_117980</name>
</gene>
<organism evidence="2 3">
    <name type="scientific">Virgisporangium aurantiacum</name>
    <dbReference type="NCBI Taxonomy" id="175570"/>
    <lineage>
        <taxon>Bacteria</taxon>
        <taxon>Bacillati</taxon>
        <taxon>Actinomycetota</taxon>
        <taxon>Actinomycetes</taxon>
        <taxon>Micromonosporales</taxon>
        <taxon>Micromonosporaceae</taxon>
        <taxon>Virgisporangium</taxon>
    </lineage>
</organism>
<comment type="caution">
    <text evidence="2">The sequence shown here is derived from an EMBL/GenBank/DDBJ whole genome shotgun (WGS) entry which is preliminary data.</text>
</comment>
<dbReference type="InterPro" id="IPR036388">
    <property type="entry name" value="WH-like_DNA-bd_sf"/>
</dbReference>